<dbReference type="InterPro" id="IPR039379">
    <property type="entry name" value="Protoglobin_sensor_dom"/>
</dbReference>
<dbReference type="RefSeq" id="WP_374834887.1">
    <property type="nucleotide sequence ID" value="NZ_JBHEEW010000001.1"/>
</dbReference>
<dbReference type="PROSITE" id="PS50885">
    <property type="entry name" value="HAMP"/>
    <property type="match status" value="1"/>
</dbReference>
<dbReference type="Pfam" id="PF11563">
    <property type="entry name" value="Protoglobin"/>
    <property type="match status" value="1"/>
</dbReference>
<dbReference type="InterPro" id="IPR012292">
    <property type="entry name" value="Globin/Proto"/>
</dbReference>
<feature type="domain" description="Methyl-accepting transducer" evidence="6">
    <location>
        <begin position="243"/>
        <end position="472"/>
    </location>
</feature>
<evidence type="ECO:0000313" key="9">
    <source>
        <dbReference type="Proteomes" id="UP001597173"/>
    </source>
</evidence>
<organism evidence="8 9">
    <name type="scientific">Mycoplana ramosa</name>
    <name type="common">Mycoplana bullata</name>
    <dbReference type="NCBI Taxonomy" id="40837"/>
    <lineage>
        <taxon>Bacteria</taxon>
        <taxon>Pseudomonadati</taxon>
        <taxon>Pseudomonadota</taxon>
        <taxon>Alphaproteobacteria</taxon>
        <taxon>Hyphomicrobiales</taxon>
        <taxon>Rhizobiaceae</taxon>
        <taxon>Mycoplana</taxon>
    </lineage>
</organism>
<feature type="region of interest" description="Disordered" evidence="5">
    <location>
        <begin position="482"/>
        <end position="515"/>
    </location>
</feature>
<name>A0ABW3YRN0_MYCRA</name>
<dbReference type="PRINTS" id="PR00260">
    <property type="entry name" value="CHEMTRNSDUCR"/>
</dbReference>
<proteinExistence type="inferred from homology"/>
<dbReference type="Proteomes" id="UP001597173">
    <property type="component" value="Unassembled WGS sequence"/>
</dbReference>
<dbReference type="InterPro" id="IPR004089">
    <property type="entry name" value="MCPsignal_dom"/>
</dbReference>
<keyword evidence="9" id="KW-1185">Reference proteome</keyword>
<dbReference type="PANTHER" id="PTHR43531:SF11">
    <property type="entry name" value="METHYL-ACCEPTING CHEMOTAXIS PROTEIN 3"/>
    <property type="match status" value="1"/>
</dbReference>
<dbReference type="SMART" id="SM00283">
    <property type="entry name" value="MA"/>
    <property type="match status" value="1"/>
</dbReference>
<evidence type="ECO:0000313" key="8">
    <source>
        <dbReference type="EMBL" id="MFD1327237.1"/>
    </source>
</evidence>
<accession>A0ABW3YRN0</accession>
<evidence type="ECO:0000259" key="7">
    <source>
        <dbReference type="PROSITE" id="PS50885"/>
    </source>
</evidence>
<dbReference type="SUPFAM" id="SSF46458">
    <property type="entry name" value="Globin-like"/>
    <property type="match status" value="1"/>
</dbReference>
<dbReference type="Gene3D" id="1.10.287.950">
    <property type="entry name" value="Methyl-accepting chemotaxis protein"/>
    <property type="match status" value="1"/>
</dbReference>
<comment type="caution">
    <text evidence="8">The sequence shown here is derived from an EMBL/GenBank/DDBJ whole genome shotgun (WGS) entry which is preliminary data.</text>
</comment>
<evidence type="ECO:0000259" key="6">
    <source>
        <dbReference type="PROSITE" id="PS50111"/>
    </source>
</evidence>
<keyword evidence="1" id="KW-0145">Chemotaxis</keyword>
<dbReference type="PROSITE" id="PS50111">
    <property type="entry name" value="CHEMOTAXIS_TRANSDUC_2"/>
    <property type="match status" value="1"/>
</dbReference>
<dbReference type="InterPro" id="IPR004090">
    <property type="entry name" value="Chemotax_Me-accpt_rcpt"/>
</dbReference>
<dbReference type="InterPro" id="IPR051310">
    <property type="entry name" value="MCP_chemotaxis"/>
</dbReference>
<feature type="compositionally biased region" description="Basic and acidic residues" evidence="5">
    <location>
        <begin position="487"/>
        <end position="500"/>
    </location>
</feature>
<dbReference type="EMBL" id="JBHTNF010000002">
    <property type="protein sequence ID" value="MFD1327237.1"/>
    <property type="molecule type" value="Genomic_DNA"/>
</dbReference>
<feature type="coiled-coil region" evidence="4">
    <location>
        <begin position="255"/>
        <end position="282"/>
    </location>
</feature>
<evidence type="ECO:0000256" key="1">
    <source>
        <dbReference type="ARBA" id="ARBA00022500"/>
    </source>
</evidence>
<keyword evidence="3" id="KW-0807">Transducer</keyword>
<dbReference type="SUPFAM" id="SSF58104">
    <property type="entry name" value="Methyl-accepting chemotaxis protein (MCP) signaling domain"/>
    <property type="match status" value="1"/>
</dbReference>
<dbReference type="CDD" id="cd01068">
    <property type="entry name" value="globin_sensor"/>
    <property type="match status" value="1"/>
</dbReference>
<reference evidence="9" key="1">
    <citation type="journal article" date="2019" name="Int. J. Syst. Evol. Microbiol.">
        <title>The Global Catalogue of Microorganisms (GCM) 10K type strain sequencing project: providing services to taxonomists for standard genome sequencing and annotation.</title>
        <authorList>
            <consortium name="The Broad Institute Genomics Platform"/>
            <consortium name="The Broad Institute Genome Sequencing Center for Infectious Disease"/>
            <person name="Wu L."/>
            <person name="Ma J."/>
        </authorList>
    </citation>
    <scope>NUCLEOTIDE SEQUENCE [LARGE SCALE GENOMIC DNA]</scope>
    <source>
        <strain evidence="9">CCUG 55609</strain>
    </source>
</reference>
<evidence type="ECO:0000256" key="4">
    <source>
        <dbReference type="SAM" id="Coils"/>
    </source>
</evidence>
<comment type="similarity">
    <text evidence="2">Belongs to the methyl-accepting chemotaxis (MCP) protein family.</text>
</comment>
<evidence type="ECO:0000256" key="2">
    <source>
        <dbReference type="ARBA" id="ARBA00029447"/>
    </source>
</evidence>
<evidence type="ECO:0000256" key="3">
    <source>
        <dbReference type="PROSITE-ProRule" id="PRU00284"/>
    </source>
</evidence>
<dbReference type="InterPro" id="IPR003660">
    <property type="entry name" value="HAMP_dom"/>
</dbReference>
<dbReference type="Pfam" id="PF00015">
    <property type="entry name" value="MCPsignal"/>
    <property type="match status" value="1"/>
</dbReference>
<sequence length="515" mass="54379">MNARGDEDEIRERLTFVGLGPDESDILRQTSPIVMANMDAALAAFYRTILSTPQTRGFFDSDAAVARAGSRQKQHWAMILSGNFGRDYMEAVRAVGSVHARIGLEPRWYIGGYALVMERLLEGLFAARQPQKPKSGFAAAWSKTQPPQDNLAREAIVLVKAAMLDMELAISVYLDNLEKRRLQAEAQQIESLDQIAAALLRLADGDLGVSVDPNVSEKSEQLIHGFNEAVASLRRVIASVRESAANVRAGSVEIASAAENANRQCERQASALEETVEAIRELAGAIESTAGTAQEASRTVSSVIESAEQGVMIAQRTADAIREVDASSAKVTNIISVIDKIASQTNLLALNASVEAARAGDAGKGFAVVASEIRSLAQRSADAAREIAGLLESNSNSISAGVSLVGETQAQLSSIADAIRHTGDLVHGIAQSAHTQAASIAEISTATGHIDDATQRNASVIEENAAASRSLAAEAEALSRAIAGFRDGTDDARPRPEAGRRAGAGVNGSRPRHAA</sequence>
<dbReference type="InterPro" id="IPR009050">
    <property type="entry name" value="Globin-like_sf"/>
</dbReference>
<protein>
    <submittedName>
        <fullName evidence="8">Methyl-accepting chemotaxis protein</fullName>
    </submittedName>
</protein>
<gene>
    <name evidence="8" type="ORF">ACFQ33_04955</name>
</gene>
<evidence type="ECO:0000256" key="5">
    <source>
        <dbReference type="SAM" id="MobiDB-lite"/>
    </source>
</evidence>
<dbReference type="CDD" id="cd11386">
    <property type="entry name" value="MCP_signal"/>
    <property type="match status" value="1"/>
</dbReference>
<feature type="domain" description="HAMP" evidence="7">
    <location>
        <begin position="186"/>
        <end position="238"/>
    </location>
</feature>
<keyword evidence="4" id="KW-0175">Coiled coil</keyword>
<dbReference type="Gene3D" id="1.10.490.10">
    <property type="entry name" value="Globins"/>
    <property type="match status" value="1"/>
</dbReference>
<dbReference type="InterPro" id="IPR044398">
    <property type="entry name" value="Globin-sensor_dom"/>
</dbReference>
<dbReference type="PANTHER" id="PTHR43531">
    <property type="entry name" value="PROTEIN ICFG"/>
    <property type="match status" value="1"/>
</dbReference>